<sequence length="316" mass="35300">MTSFVNPHYIFNPLPDEVDITLSPTQIMKSMVCTRLLGYYRARVKPEATPLNLLFGSALHWVIEGFVKGYIPEEEMATQFINKFEGLSDGKLISMAKSKSRETAEVLGKQLAAGFPSYFRNLGLKPLIIEGQFKLKIAERTFITLVIDFVGECTKPIFNPKGEMLADVGDVVILDWKTAAQPEGELFSRYGYQLTYYWLAVKLACQQLGIREPKLCGYASGQKPNITKPDSKSVVNAIWHPVHWVKRTAADIEEAVEYARVVAKRLRAGEFFRAPHMAYDSPCDSHSKRCDMAGLCLEGCLSGYSVKAGLTLADLI</sequence>
<dbReference type="InterPro" id="IPR038726">
    <property type="entry name" value="PDDEXK_AddAB-type"/>
</dbReference>
<geneLocation type="plasmid" evidence="4 5">
    <name>unnamed1</name>
</geneLocation>
<dbReference type="Proteomes" id="UP001297540">
    <property type="component" value="Plasmid unnamed1"/>
</dbReference>
<gene>
    <name evidence="3" type="ORF">GUL26_27120</name>
    <name evidence="4" type="ORF">L4V69_00170</name>
</gene>
<dbReference type="EMBL" id="CP136985">
    <property type="protein sequence ID" value="WOS74628.1"/>
    <property type="molecule type" value="Genomic_DNA"/>
</dbReference>
<evidence type="ECO:0000259" key="1">
    <source>
        <dbReference type="Pfam" id="PF12705"/>
    </source>
</evidence>
<reference evidence="4" key="4">
    <citation type="submission" date="2023-10" db="EMBL/GenBank/DDBJ databases">
        <title>Pathogen: clinical or host-associated sample.</title>
        <authorList>
            <person name="Hergert J."/>
            <person name="Casey R."/>
            <person name="Wagner J."/>
            <person name="Young E.L."/>
            <person name="Oakeson K.F."/>
        </authorList>
    </citation>
    <scope>NUCLEOTIDE SEQUENCE</scope>
    <source>
        <strain evidence="4">2021CK-01020</strain>
        <plasmid evidence="4">unnamed1</plasmid>
    </source>
</reference>
<reference evidence="3" key="2">
    <citation type="submission" date="2020-01" db="EMBL/GenBank/DDBJ databases">
        <title>Bacteria Cultured from War Wounds Associated with the Conflict in Eastern Ukraine.</title>
        <authorList>
            <person name="Snesrud E."/>
            <person name="Galac M.R."/>
            <person name="Mc Gann P."/>
            <person name="Valentine K."/>
            <person name="Viacheslav K."/>
        </authorList>
    </citation>
    <scope>NUCLEOTIDE SEQUENCE</scope>
    <source>
        <strain evidence="3">VNMU148</strain>
    </source>
</reference>
<dbReference type="Pfam" id="PF12705">
    <property type="entry name" value="PDDEXK_1"/>
    <property type="match status" value="1"/>
</dbReference>
<dbReference type="AlphaFoldDB" id="A0A1V0M5U9"/>
<accession>A0A1V0M5U9</accession>
<name>A0A1V0M5U9_PSEAI</name>
<evidence type="ECO:0000313" key="3">
    <source>
        <dbReference type="EMBL" id="MZZ15940.1"/>
    </source>
</evidence>
<reference evidence="2" key="1">
    <citation type="submission" date="2017-01" db="EMBL/GenBank/DDBJ databases">
        <title>Complete nucleotide sequence of an IncP-2 blaVIM-2-harboring megaplasmid from Pseudomonas aeruginosa.</title>
        <authorList>
            <person name="Botelho J."/>
            <person name="Grosso F."/>
            <person name="Mabrouk A."/>
            <person name="Peixe L."/>
        </authorList>
    </citation>
    <scope>NUCLEOTIDE SEQUENCE</scope>
    <source>
        <strain evidence="2">FFUP_PS_37</strain>
        <plasmid evidence="2">pJB37</plasmid>
    </source>
</reference>
<evidence type="ECO:0000313" key="4">
    <source>
        <dbReference type="EMBL" id="WOS74628.1"/>
    </source>
</evidence>
<organism evidence="2">
    <name type="scientific">Pseudomonas aeruginosa</name>
    <dbReference type="NCBI Taxonomy" id="287"/>
    <lineage>
        <taxon>Bacteria</taxon>
        <taxon>Pseudomonadati</taxon>
        <taxon>Pseudomonadota</taxon>
        <taxon>Gammaproteobacteria</taxon>
        <taxon>Pseudomonadales</taxon>
        <taxon>Pseudomonadaceae</taxon>
        <taxon>Pseudomonas</taxon>
    </lineage>
</organism>
<dbReference type="EMBL" id="WXZT01000024">
    <property type="protein sequence ID" value="MZZ15940.1"/>
    <property type="molecule type" value="Genomic_DNA"/>
</dbReference>
<keyword evidence="2" id="KW-0614">Plasmid</keyword>
<feature type="domain" description="PD-(D/E)XK endonuclease-like" evidence="1">
    <location>
        <begin position="21"/>
        <end position="296"/>
    </location>
</feature>
<geneLocation type="plasmid" evidence="2">
    <name>pJB37</name>
</geneLocation>
<dbReference type="EMBL" id="KY494864">
    <property type="protein sequence ID" value="ARD70278.1"/>
    <property type="molecule type" value="Genomic_DNA"/>
</dbReference>
<reference evidence="4" key="3">
    <citation type="submission" date="2023-06" db="EMBL/GenBank/DDBJ databases">
        <authorList>
            <consortium name="Clinical and Environmental Microbiology Branch: Whole genome sequencing antimicrobial resistance pathogens in the healthcare setting"/>
        </authorList>
    </citation>
    <scope>NUCLEOTIDE SEQUENCE</scope>
    <source>
        <strain evidence="4">2021CK-01020</strain>
        <plasmid evidence="4">unnamed1</plasmid>
    </source>
</reference>
<dbReference type="Proteomes" id="UP000644192">
    <property type="component" value="Unassembled WGS sequence"/>
</dbReference>
<evidence type="ECO:0000313" key="5">
    <source>
        <dbReference type="Proteomes" id="UP001297540"/>
    </source>
</evidence>
<protein>
    <submittedName>
        <fullName evidence="4">PD-(D/E)XK nuclease family protein</fullName>
    </submittedName>
</protein>
<proteinExistence type="predicted"/>
<evidence type="ECO:0000313" key="2">
    <source>
        <dbReference type="EMBL" id="ARD70278.1"/>
    </source>
</evidence>
<dbReference type="RefSeq" id="WP_010792591.1">
    <property type="nucleotide sequence ID" value="NZ_BSAL01000001.1"/>
</dbReference>